<dbReference type="EMBL" id="CP016808">
    <property type="protein sequence ID" value="ANY67387.1"/>
    <property type="molecule type" value="Genomic_DNA"/>
</dbReference>
<accession>A0A1B2DI24</accession>
<gene>
    <name evidence="1" type="ORF">BBD42_13555</name>
</gene>
<name>A0A1B2DI24_9BACL</name>
<dbReference type="RefSeq" id="WP_099518590.1">
    <property type="nucleotide sequence ID" value="NZ_CP016808.1"/>
</dbReference>
<dbReference type="AlphaFoldDB" id="A0A1B2DI24"/>
<organism evidence="1">
    <name type="scientific">Paenibacillus sp. BIHB 4019</name>
    <dbReference type="NCBI Taxonomy" id="1870819"/>
    <lineage>
        <taxon>Bacteria</taxon>
        <taxon>Bacillati</taxon>
        <taxon>Bacillota</taxon>
        <taxon>Bacilli</taxon>
        <taxon>Bacillales</taxon>
        <taxon>Paenibacillaceae</taxon>
        <taxon>Paenibacillus</taxon>
    </lineage>
</organism>
<sequence length="196" mass="22539">MSMRREWGEEGDWHSHELEAGMEYFVLEHDRRLPANGANLAFPEHMLRGYRYAEQQEMVYVKKGSRLNPGCMIENPLLLVGAELRAVVSRMVPNINYKSVIVMDLEQQGQFFYDWMDVQEVPCLAPERTVTENGRVSKMWVDPWALQDAAIFQIPYYRSRVLVVRVDIAEGLLRKSLYGLSVRRIELVGGMGSNGA</sequence>
<evidence type="ECO:0000313" key="1">
    <source>
        <dbReference type="EMBL" id="ANY67387.1"/>
    </source>
</evidence>
<reference evidence="1" key="1">
    <citation type="submission" date="2016-08" db="EMBL/GenBank/DDBJ databases">
        <title>Complete Genome Seqeunce of Paenibacillus sp. BIHB 4019 from tea rhizoplane.</title>
        <authorList>
            <person name="Thakur R."/>
            <person name="Swarnkar M.K."/>
            <person name="Gulati A."/>
        </authorList>
    </citation>
    <scope>NUCLEOTIDE SEQUENCE [LARGE SCALE GENOMIC DNA]</scope>
    <source>
        <strain evidence="1">BIHB4019</strain>
    </source>
</reference>
<protein>
    <submittedName>
        <fullName evidence="1">Uncharacterized protein</fullName>
    </submittedName>
</protein>
<proteinExistence type="predicted"/>